<proteinExistence type="predicted"/>
<feature type="compositionally biased region" description="Polar residues" evidence="2">
    <location>
        <begin position="166"/>
        <end position="182"/>
    </location>
</feature>
<keyword evidence="4" id="KW-1185">Reference proteome</keyword>
<dbReference type="AlphaFoldDB" id="A0A2I0JV75"/>
<reference evidence="3 4" key="1">
    <citation type="submission" date="2017-11" db="EMBL/GenBank/DDBJ databases">
        <title>De-novo sequencing of pomegranate (Punica granatum L.) genome.</title>
        <authorList>
            <person name="Akparov Z."/>
            <person name="Amiraslanov A."/>
            <person name="Hajiyeva S."/>
            <person name="Abbasov M."/>
            <person name="Kaur K."/>
            <person name="Hamwieh A."/>
            <person name="Solovyev V."/>
            <person name="Salamov A."/>
            <person name="Braich B."/>
            <person name="Kosarev P."/>
            <person name="Mahmoud A."/>
            <person name="Hajiyev E."/>
            <person name="Babayeva S."/>
            <person name="Izzatullayeva V."/>
            <person name="Mammadov A."/>
            <person name="Mammadov A."/>
            <person name="Sharifova S."/>
            <person name="Ojaghi J."/>
            <person name="Eynullazada K."/>
            <person name="Bayramov B."/>
            <person name="Abdulazimova A."/>
            <person name="Shahmuradov I."/>
        </authorList>
    </citation>
    <scope>NUCLEOTIDE SEQUENCE [LARGE SCALE GENOMIC DNA]</scope>
    <source>
        <strain evidence="4">cv. AG2017</strain>
        <tissue evidence="3">Leaf</tissue>
    </source>
</reference>
<evidence type="ECO:0000313" key="3">
    <source>
        <dbReference type="EMBL" id="PKI59376.1"/>
    </source>
</evidence>
<accession>A0A2I0JV75</accession>
<evidence type="ECO:0000256" key="2">
    <source>
        <dbReference type="SAM" id="MobiDB-lite"/>
    </source>
</evidence>
<sequence length="216" mass="22755">MHAELRAVREERDRLRCELVDSRAEVADYRELQTKLTRARSRVAHLDREMARVLPAYSGAPSIHLPPPTSSGAPLLQAPLMSPASDDQARIAALEGTVNQMATNMAELLALLRGPNRAFSSSTPPPGTRANNRADSLDSADSGPGEHGGARTTNTAYVHGSPFHQPISTTTGPHGRPSSTGNLPILGARPVRASACLHAGPSHGLHSTSADGFPSA</sequence>
<gene>
    <name evidence="3" type="ORF">CRG98_020244</name>
</gene>
<organism evidence="3 4">
    <name type="scientific">Punica granatum</name>
    <name type="common">Pomegranate</name>
    <dbReference type="NCBI Taxonomy" id="22663"/>
    <lineage>
        <taxon>Eukaryota</taxon>
        <taxon>Viridiplantae</taxon>
        <taxon>Streptophyta</taxon>
        <taxon>Embryophyta</taxon>
        <taxon>Tracheophyta</taxon>
        <taxon>Spermatophyta</taxon>
        <taxon>Magnoliopsida</taxon>
        <taxon>eudicotyledons</taxon>
        <taxon>Gunneridae</taxon>
        <taxon>Pentapetalae</taxon>
        <taxon>rosids</taxon>
        <taxon>malvids</taxon>
        <taxon>Myrtales</taxon>
        <taxon>Lythraceae</taxon>
        <taxon>Punica</taxon>
    </lineage>
</organism>
<comment type="caution">
    <text evidence="3">The sequence shown here is derived from an EMBL/GenBank/DDBJ whole genome shotgun (WGS) entry which is preliminary data.</text>
</comment>
<evidence type="ECO:0000256" key="1">
    <source>
        <dbReference type="SAM" id="Coils"/>
    </source>
</evidence>
<keyword evidence="1" id="KW-0175">Coiled coil</keyword>
<dbReference type="EMBL" id="PGOL01001278">
    <property type="protein sequence ID" value="PKI59376.1"/>
    <property type="molecule type" value="Genomic_DNA"/>
</dbReference>
<dbReference type="Proteomes" id="UP000233551">
    <property type="component" value="Unassembled WGS sequence"/>
</dbReference>
<feature type="region of interest" description="Disordered" evidence="2">
    <location>
        <begin position="116"/>
        <end position="187"/>
    </location>
</feature>
<evidence type="ECO:0000313" key="4">
    <source>
        <dbReference type="Proteomes" id="UP000233551"/>
    </source>
</evidence>
<name>A0A2I0JV75_PUNGR</name>
<protein>
    <submittedName>
        <fullName evidence="3">Uncharacterized protein</fullName>
    </submittedName>
</protein>
<feature type="coiled-coil region" evidence="1">
    <location>
        <begin position="5"/>
        <end position="49"/>
    </location>
</feature>